<organism evidence="1 2">
    <name type="scientific">Caenorhabditis remanei</name>
    <name type="common">Caenorhabditis vulgaris</name>
    <dbReference type="NCBI Taxonomy" id="31234"/>
    <lineage>
        <taxon>Eukaryota</taxon>
        <taxon>Metazoa</taxon>
        <taxon>Ecdysozoa</taxon>
        <taxon>Nematoda</taxon>
        <taxon>Chromadorea</taxon>
        <taxon>Rhabditida</taxon>
        <taxon>Rhabditina</taxon>
        <taxon>Rhabditomorpha</taxon>
        <taxon>Rhabditoidea</taxon>
        <taxon>Rhabditidae</taxon>
        <taxon>Peloderinae</taxon>
        <taxon>Caenorhabditis</taxon>
    </lineage>
</organism>
<keyword evidence="2" id="KW-1185">Reference proteome</keyword>
<dbReference type="eggNOG" id="ENOG502SAEY">
    <property type="taxonomic scope" value="Eukaryota"/>
</dbReference>
<dbReference type="PROSITE" id="PS51909">
    <property type="entry name" value="LYSOZYME_I"/>
    <property type="match status" value="1"/>
</dbReference>
<dbReference type="OMA" id="VKYGQDC"/>
<dbReference type="CDD" id="cd16890">
    <property type="entry name" value="lyz_i"/>
    <property type="match status" value="1"/>
</dbReference>
<dbReference type="STRING" id="31234.E3LDG3"/>
<dbReference type="Pfam" id="PF05497">
    <property type="entry name" value="Destabilase"/>
    <property type="match status" value="1"/>
</dbReference>
<dbReference type="Gene3D" id="1.10.530.10">
    <property type="match status" value="1"/>
</dbReference>
<name>A0A261BF87_CAERE</name>
<dbReference type="GO" id="GO:0050830">
    <property type="term" value="P:defense response to Gram-positive bacterium"/>
    <property type="evidence" value="ECO:0007669"/>
    <property type="project" value="TreeGrafter"/>
</dbReference>
<reference evidence="1" key="1">
    <citation type="submission" date="2017-08" db="EMBL/GenBank/DDBJ databases">
        <authorList>
            <person name="de Groot N.N."/>
        </authorList>
    </citation>
    <scope>NUCLEOTIDE SEQUENCE [LARGE SCALE GENOMIC DNA]</scope>
    <source>
        <strain evidence="1">PX439</strain>
    </source>
</reference>
<dbReference type="KEGG" id="crq:GCK72_024605"/>
<dbReference type="HOGENOM" id="CLU_130604_1_0_1"/>
<evidence type="ECO:0000313" key="2">
    <source>
        <dbReference type="Proteomes" id="UP000216624"/>
    </source>
</evidence>
<dbReference type="MEROPS" id="S81.001"/>
<dbReference type="PANTHER" id="PTHR11195:SF13">
    <property type="entry name" value="INVERTEBRATE-TYPE LYSOZYME 2-RELATED"/>
    <property type="match status" value="1"/>
</dbReference>
<dbReference type="GO" id="GO:0003796">
    <property type="term" value="F:lysozyme activity"/>
    <property type="evidence" value="ECO:0007669"/>
    <property type="project" value="UniProtKB-EC"/>
</dbReference>
<dbReference type="InterPro" id="IPR023346">
    <property type="entry name" value="Lysozyme-like_dom_sf"/>
</dbReference>
<sequence>MFVKSLLLLSVAIAYVSADCLHCICMRESQCKPIGCHMDVGSLSCGYYQIKIGYYEDCGQPTKKSGETTEAAWKRCADDLSCSTTCVENYYNRYKSQCNGLGMGACQIMARNHNGGPRGCHNAGTLAYWNGVHSCCGCS</sequence>
<proteinExistence type="predicted"/>
<accession>A0A261BF87</accession>
<dbReference type="InterPro" id="IPR008597">
    <property type="entry name" value="Invert_lysozyme"/>
</dbReference>
<dbReference type="Proteomes" id="UP000216624">
    <property type="component" value="Unassembled WGS sequence"/>
</dbReference>
<evidence type="ECO:0000313" key="1">
    <source>
        <dbReference type="EMBL" id="OZG08390.1"/>
    </source>
</evidence>
<gene>
    <name evidence="1" type="ORF">FL82_01668</name>
</gene>
<dbReference type="GO" id="GO:0031640">
    <property type="term" value="P:killing of cells of another organism"/>
    <property type="evidence" value="ECO:0007669"/>
    <property type="project" value="UniProtKB-KW"/>
</dbReference>
<dbReference type="OrthoDB" id="6337871at2759"/>
<dbReference type="SUPFAM" id="SSF53955">
    <property type="entry name" value="Lysozyme-like"/>
    <property type="match status" value="1"/>
</dbReference>
<dbReference type="EMBL" id="NMWX01000001">
    <property type="protein sequence ID" value="OZG08390.1"/>
    <property type="molecule type" value="Genomic_DNA"/>
</dbReference>
<protein>
    <submittedName>
        <fullName evidence="1">Uncharacterized protein</fullName>
    </submittedName>
</protein>
<comment type="caution">
    <text evidence="1">The sequence shown here is derived from an EMBL/GenBank/DDBJ whole genome shotgun (WGS) entry which is preliminary data.</text>
</comment>
<dbReference type="PANTHER" id="PTHR11195">
    <property type="entry name" value="DESTABILASE-RELATED"/>
    <property type="match status" value="1"/>
</dbReference>
<dbReference type="CTD" id="9825696"/>
<feature type="non-terminal residue" evidence="1">
    <location>
        <position position="1"/>
    </location>
</feature>